<keyword evidence="5 15" id="KW-0963">Cytoplasm</keyword>
<keyword evidence="22" id="KW-1185">Reference proteome</keyword>
<keyword evidence="4 15" id="KW-1003">Cell membrane</keyword>
<dbReference type="SUPFAM" id="SSF81886">
    <property type="entry name" value="Helical scaffold and wing domains of SecA"/>
    <property type="match status" value="1"/>
</dbReference>
<dbReference type="OrthoDB" id="9805579at2"/>
<dbReference type="GO" id="GO:0046872">
    <property type="term" value="F:metal ion binding"/>
    <property type="evidence" value="ECO:0007669"/>
    <property type="project" value="UniProtKB-KW"/>
</dbReference>
<dbReference type="InterPro" id="IPR014018">
    <property type="entry name" value="SecA_motor_DEAD"/>
</dbReference>
<evidence type="ECO:0000256" key="14">
    <source>
        <dbReference type="ARBA" id="ARBA00034006"/>
    </source>
</evidence>
<dbReference type="Gene3D" id="3.40.50.300">
    <property type="entry name" value="P-loop containing nucleotide triphosphate hydrolases"/>
    <property type="match status" value="2"/>
</dbReference>
<dbReference type="InterPro" id="IPR014001">
    <property type="entry name" value="Helicase_ATP-bd"/>
</dbReference>
<dbReference type="GO" id="GO:0005524">
    <property type="term" value="F:ATP binding"/>
    <property type="evidence" value="ECO:0007669"/>
    <property type="project" value="UniProtKB-UniRule"/>
</dbReference>
<evidence type="ECO:0000256" key="4">
    <source>
        <dbReference type="ARBA" id="ARBA00022475"/>
    </source>
</evidence>
<name>A0A0A0J8E7_9MICO</name>
<comment type="subcellular location">
    <subcellularLocation>
        <location evidence="15">Cell membrane</location>
        <topology evidence="15">Peripheral membrane protein</topology>
        <orientation evidence="15">Cytoplasmic side</orientation>
    </subcellularLocation>
    <subcellularLocation>
        <location evidence="15">Cytoplasm</location>
    </subcellularLocation>
    <text evidence="15">Distribution is 50-50.</text>
</comment>
<evidence type="ECO:0000256" key="11">
    <source>
        <dbReference type="ARBA" id="ARBA00022967"/>
    </source>
</evidence>
<dbReference type="PROSITE" id="PS51192">
    <property type="entry name" value="HELICASE_ATP_BIND_1"/>
    <property type="match status" value="1"/>
</dbReference>
<sequence>MVKIVEKLLRAGEGRTVKKLENIADQVNAIEDDFVAMSDDELRGMTDEFRARLADGETLDDILPEAFAAVREAGRRTLGKRHFDVQIMGGAALHKGNVAEMKTGEGKTLVATLPSYLNAIEGKGVHVVTVNDYLAEYQAELMGRVHRALGLETGCILASMTPDQRRAEYAKDITYGTNNEFGFDYLRDNMAWSTDELVQRGHNFAIVDEVDSILIDEARTPLIISGPADQPTKWYGEFAKAVQHLERGEDGDKMRGIPSTGDYAVDEKKKTVGVLEPGIEKIEDYLGIDNLYESSNTPLIGYLNNAIKAKELFTRDKDYVVMDGEVLIVDEHTGRILKGRRYNEGMHQAIEAKEGVTIQNENQTLATITLQNYFRMYDTLSGMTGTAMTEAAELNSIYGLGVVPIRTNRPMIRKDQADLVYRTEEAKYNAVVDDIVKRHEAGQPVLVGTVSVEKSEYLSEQLRRRGVKHNVLNAKHHEREAAIVADAGLKSAVTVATNMAGRGTDIMLGGNPEFMAVADLKSRGLDPVETPDEYEAAWDAALEAAEARVKSAHEEVQELGGLYVLGTERHESQRIDNQLRGRSGRQGDPGESRFYLSLQDHLMRLFNAGMVDRVMSTAGMDDETPIESKMVSRSIQSAQTQVEAQNFEIRKNVLKYDDVLNRQRTVIYDERRRVLEGEDLEEQMRFFVTDVVGGYVDAEAAEGFGEDWDLDRLWTALQALYPVSLTQEQVVEAAGGRSGLKADTLKEELLSDAHHAYDAREEALGSEVMREVERRVMLSVLDRKWREHLYEMDYLQEGIGLRAMAQRDPLVEYQREGFQLWQAMNESVKEETVGLVFHVDVQVEQPAQVATAPQHVSDMFGGLASSEGDGTQEPDFVPSDAAPHVEVAGVGLERPRQPAQLHYVAPSETGEAEERDVPFGGGGVSSNGGLTAEQMASTPKNAPCPCGSGKKFKMCHGKDA</sequence>
<dbReference type="Pfam" id="PF07516">
    <property type="entry name" value="SecA_SW"/>
    <property type="match status" value="1"/>
</dbReference>
<dbReference type="Pfam" id="PF01043">
    <property type="entry name" value="SecA_PP_bind"/>
    <property type="match status" value="1"/>
</dbReference>
<dbReference type="InterPro" id="IPR011116">
    <property type="entry name" value="SecA_Wing/Scaffold"/>
</dbReference>
<evidence type="ECO:0000256" key="13">
    <source>
        <dbReference type="ARBA" id="ARBA00023136"/>
    </source>
</evidence>
<dbReference type="CDD" id="cd17928">
    <property type="entry name" value="DEXDc_SecA"/>
    <property type="match status" value="1"/>
</dbReference>
<evidence type="ECO:0000256" key="16">
    <source>
        <dbReference type="RuleBase" id="RU003874"/>
    </source>
</evidence>
<keyword evidence="11 15" id="KW-1278">Translocase</keyword>
<dbReference type="SMART" id="SM00957">
    <property type="entry name" value="SecA_DEAD"/>
    <property type="match status" value="1"/>
</dbReference>
<dbReference type="Pfam" id="PF07517">
    <property type="entry name" value="SecA_DEAD"/>
    <property type="match status" value="1"/>
</dbReference>
<dbReference type="InterPro" id="IPR044722">
    <property type="entry name" value="SecA_SF2_C"/>
</dbReference>
<gene>
    <name evidence="15" type="primary">secA</name>
    <name evidence="21" type="ORF">N802_18380</name>
</gene>
<dbReference type="GO" id="GO:0005886">
    <property type="term" value="C:plasma membrane"/>
    <property type="evidence" value="ECO:0007669"/>
    <property type="project" value="UniProtKB-SubCell"/>
</dbReference>
<comment type="caution">
    <text evidence="21">The sequence shown here is derived from an EMBL/GenBank/DDBJ whole genome shotgun (WGS) entry which is preliminary data.</text>
</comment>
<dbReference type="NCBIfam" id="NF009538">
    <property type="entry name" value="PRK12904.1"/>
    <property type="match status" value="1"/>
</dbReference>
<keyword evidence="13 15" id="KW-0472">Membrane</keyword>
<organism evidence="21 22">
    <name type="scientific">Knoellia sinensis KCTC 19936</name>
    <dbReference type="NCBI Taxonomy" id="1385520"/>
    <lineage>
        <taxon>Bacteria</taxon>
        <taxon>Bacillati</taxon>
        <taxon>Actinomycetota</taxon>
        <taxon>Actinomycetes</taxon>
        <taxon>Micrococcales</taxon>
        <taxon>Intrasporangiaceae</taxon>
        <taxon>Knoellia</taxon>
    </lineage>
</organism>
<dbReference type="Pfam" id="PF02810">
    <property type="entry name" value="SEC-C"/>
    <property type="match status" value="1"/>
</dbReference>
<dbReference type="FunFam" id="3.90.1440.10:FF:000002">
    <property type="entry name" value="Protein translocase subunit SecA"/>
    <property type="match status" value="1"/>
</dbReference>
<comment type="similarity">
    <text evidence="2 15 16">Belongs to the SecA family.</text>
</comment>
<dbReference type="Gene3D" id="1.10.3060.10">
    <property type="entry name" value="Helical scaffold and wing domains of SecA"/>
    <property type="match status" value="1"/>
</dbReference>
<keyword evidence="9 15" id="KW-0067">ATP-binding</keyword>
<dbReference type="InterPro" id="IPR011130">
    <property type="entry name" value="SecA_preprotein_X-link_dom"/>
</dbReference>
<evidence type="ECO:0000259" key="18">
    <source>
        <dbReference type="PROSITE" id="PS51192"/>
    </source>
</evidence>
<evidence type="ECO:0000256" key="2">
    <source>
        <dbReference type="ARBA" id="ARBA00007650"/>
    </source>
</evidence>
<dbReference type="SUPFAM" id="SSF81767">
    <property type="entry name" value="Pre-protein crosslinking domain of SecA"/>
    <property type="match status" value="1"/>
</dbReference>
<dbReference type="InterPro" id="IPR027417">
    <property type="entry name" value="P-loop_NTPase"/>
</dbReference>
<dbReference type="GO" id="GO:0065002">
    <property type="term" value="P:intracellular protein transmembrane transport"/>
    <property type="evidence" value="ECO:0007669"/>
    <property type="project" value="UniProtKB-UniRule"/>
</dbReference>
<evidence type="ECO:0000256" key="15">
    <source>
        <dbReference type="HAMAP-Rule" id="MF_01382"/>
    </source>
</evidence>
<dbReference type="InterPro" id="IPR036670">
    <property type="entry name" value="SecA_X-link_sf"/>
</dbReference>
<keyword evidence="6" id="KW-0479">Metal-binding</keyword>
<dbReference type="FunFam" id="1.10.3060.10:FF:000002">
    <property type="entry name" value="Preprotein translocase subunit SecA"/>
    <property type="match status" value="1"/>
</dbReference>
<keyword evidence="8" id="KW-0862">Zinc</keyword>
<dbReference type="GO" id="GO:0008564">
    <property type="term" value="F:protein-exporting ATPase activity"/>
    <property type="evidence" value="ECO:0007669"/>
    <property type="project" value="UniProtKB-EC"/>
</dbReference>
<comment type="cofactor">
    <cofactor evidence="1">
        <name>Zn(2+)</name>
        <dbReference type="ChEBI" id="CHEBI:29105"/>
    </cofactor>
</comment>
<evidence type="ECO:0000313" key="21">
    <source>
        <dbReference type="EMBL" id="KGN32332.1"/>
    </source>
</evidence>
<evidence type="ECO:0000256" key="9">
    <source>
        <dbReference type="ARBA" id="ARBA00022840"/>
    </source>
</evidence>
<evidence type="ECO:0000259" key="19">
    <source>
        <dbReference type="PROSITE" id="PS51194"/>
    </source>
</evidence>
<dbReference type="PROSITE" id="PS51194">
    <property type="entry name" value="HELICASE_CTER"/>
    <property type="match status" value="1"/>
</dbReference>
<dbReference type="Pfam" id="PF21090">
    <property type="entry name" value="P-loop_SecA"/>
    <property type="match status" value="1"/>
</dbReference>
<feature type="domain" description="Helicase ATP-binding" evidence="18">
    <location>
        <begin position="88"/>
        <end position="233"/>
    </location>
</feature>
<comment type="subunit">
    <text evidence="15">Monomer and homodimer. Part of the essential Sec protein translocation apparatus which comprises SecA, SecYEG and auxiliary proteins SecDF. Other proteins may also be involved.</text>
</comment>
<dbReference type="Gene3D" id="3.10.450.50">
    <property type="match status" value="1"/>
</dbReference>
<dbReference type="GO" id="GO:0043952">
    <property type="term" value="P:protein transport by the Sec complex"/>
    <property type="evidence" value="ECO:0007669"/>
    <property type="project" value="TreeGrafter"/>
</dbReference>
<keyword evidence="10 15" id="KW-0653">Protein transport</keyword>
<evidence type="ECO:0000256" key="17">
    <source>
        <dbReference type="SAM" id="MobiDB-lite"/>
    </source>
</evidence>
<dbReference type="InterPro" id="IPR036266">
    <property type="entry name" value="SecA_Wing/Scaffold_sf"/>
</dbReference>
<dbReference type="GO" id="GO:0005829">
    <property type="term" value="C:cytosol"/>
    <property type="evidence" value="ECO:0007669"/>
    <property type="project" value="TreeGrafter"/>
</dbReference>
<feature type="region of interest" description="Disordered" evidence="17">
    <location>
        <begin position="907"/>
        <end position="949"/>
    </location>
</feature>
<feature type="binding site" evidence="15">
    <location>
        <begin position="104"/>
        <end position="108"/>
    </location>
    <ligand>
        <name>ATP</name>
        <dbReference type="ChEBI" id="CHEBI:30616"/>
    </ligand>
</feature>
<keyword evidence="12 15" id="KW-0811">Translocation</keyword>
<dbReference type="InterPro" id="IPR020937">
    <property type="entry name" value="SecA_CS"/>
</dbReference>
<dbReference type="InterPro" id="IPR011115">
    <property type="entry name" value="SecA_DEAD"/>
</dbReference>
<dbReference type="CDD" id="cd18803">
    <property type="entry name" value="SF2_C_secA"/>
    <property type="match status" value="1"/>
</dbReference>
<dbReference type="Proteomes" id="UP000030002">
    <property type="component" value="Unassembled WGS sequence"/>
</dbReference>
<evidence type="ECO:0000256" key="8">
    <source>
        <dbReference type="ARBA" id="ARBA00022833"/>
    </source>
</evidence>
<dbReference type="STRING" id="1385520.N802_18380"/>
<dbReference type="PANTHER" id="PTHR30612">
    <property type="entry name" value="SECA INNER MEMBRANE COMPONENT OF SEC PROTEIN SECRETION SYSTEM"/>
    <property type="match status" value="1"/>
</dbReference>
<dbReference type="GO" id="GO:0006605">
    <property type="term" value="P:protein targeting"/>
    <property type="evidence" value="ECO:0007669"/>
    <property type="project" value="UniProtKB-UniRule"/>
</dbReference>
<evidence type="ECO:0000256" key="1">
    <source>
        <dbReference type="ARBA" id="ARBA00001947"/>
    </source>
</evidence>
<dbReference type="eggNOG" id="COG0653">
    <property type="taxonomic scope" value="Bacteria"/>
</dbReference>
<dbReference type="GO" id="GO:0031522">
    <property type="term" value="C:cell envelope Sec protein transport complex"/>
    <property type="evidence" value="ECO:0007669"/>
    <property type="project" value="UniProtKB-ARBA"/>
</dbReference>
<evidence type="ECO:0000256" key="10">
    <source>
        <dbReference type="ARBA" id="ARBA00022927"/>
    </source>
</evidence>
<dbReference type="Gene3D" id="3.90.1440.10">
    <property type="entry name" value="SecA, preprotein cross-linking domain"/>
    <property type="match status" value="1"/>
</dbReference>
<feature type="binding site" evidence="15">
    <location>
        <position position="86"/>
    </location>
    <ligand>
        <name>ATP</name>
        <dbReference type="ChEBI" id="CHEBI:30616"/>
    </ligand>
</feature>
<protein>
    <recommendedName>
        <fullName evidence="15 16">Protein translocase subunit SecA</fullName>
        <ecNumber evidence="15">7.4.2.8</ecNumber>
    </recommendedName>
</protein>
<keyword evidence="7 15" id="KW-0547">Nucleotide-binding</keyword>
<evidence type="ECO:0000313" key="22">
    <source>
        <dbReference type="Proteomes" id="UP000030002"/>
    </source>
</evidence>
<dbReference type="HAMAP" id="MF_01382">
    <property type="entry name" value="SecA"/>
    <property type="match status" value="1"/>
</dbReference>
<dbReference type="SMART" id="SM00958">
    <property type="entry name" value="SecA_PP_bind"/>
    <property type="match status" value="1"/>
</dbReference>
<dbReference type="AlphaFoldDB" id="A0A0A0J8E7"/>
<dbReference type="PRINTS" id="PR00906">
    <property type="entry name" value="SECA"/>
</dbReference>
<feature type="domain" description="SecA family profile" evidence="20">
    <location>
        <begin position="2"/>
        <end position="627"/>
    </location>
</feature>
<dbReference type="PROSITE" id="PS51196">
    <property type="entry name" value="SECA_MOTOR_DEAD"/>
    <property type="match status" value="1"/>
</dbReference>
<dbReference type="EMBL" id="AVPJ01000007">
    <property type="protein sequence ID" value="KGN32332.1"/>
    <property type="molecule type" value="Genomic_DNA"/>
</dbReference>
<reference evidence="21 22" key="1">
    <citation type="submission" date="2013-08" db="EMBL/GenBank/DDBJ databases">
        <title>The genome sequence of Knoellia sinensis.</title>
        <authorList>
            <person name="Zhu W."/>
            <person name="Wang G."/>
        </authorList>
    </citation>
    <scope>NUCLEOTIDE SEQUENCE [LARGE SCALE GENOMIC DNA]</scope>
    <source>
        <strain evidence="21 22">KCTC 19936</strain>
    </source>
</reference>
<evidence type="ECO:0000256" key="3">
    <source>
        <dbReference type="ARBA" id="ARBA00022448"/>
    </source>
</evidence>
<dbReference type="InterPro" id="IPR004027">
    <property type="entry name" value="SEC_C_motif"/>
</dbReference>
<comment type="catalytic activity">
    <reaction evidence="14 15">
        <text>ATP + H2O + cellular proteinSide 1 = ADP + phosphate + cellular proteinSide 2.</text>
        <dbReference type="EC" id="7.4.2.8"/>
    </reaction>
</comment>
<dbReference type="InterPro" id="IPR001650">
    <property type="entry name" value="Helicase_C-like"/>
</dbReference>
<proteinExistence type="inferred from homology"/>
<evidence type="ECO:0000256" key="6">
    <source>
        <dbReference type="ARBA" id="ARBA00022723"/>
    </source>
</evidence>
<dbReference type="PROSITE" id="PS01312">
    <property type="entry name" value="SECA"/>
    <property type="match status" value="1"/>
</dbReference>
<dbReference type="NCBIfam" id="TIGR00963">
    <property type="entry name" value="secA"/>
    <property type="match status" value="1"/>
</dbReference>
<feature type="domain" description="Helicase C-terminal" evidence="19">
    <location>
        <begin position="431"/>
        <end position="632"/>
    </location>
</feature>
<evidence type="ECO:0000256" key="12">
    <source>
        <dbReference type="ARBA" id="ARBA00023010"/>
    </source>
</evidence>
<keyword evidence="3 15" id="KW-0813">Transport</keyword>
<dbReference type="FunFam" id="3.40.50.300:FF:000113">
    <property type="entry name" value="Preprotein translocase subunit SecA"/>
    <property type="match status" value="1"/>
</dbReference>
<dbReference type="FunFam" id="3.40.50.300:FF:000334">
    <property type="entry name" value="Protein translocase subunit SecA"/>
    <property type="match status" value="1"/>
</dbReference>
<evidence type="ECO:0000256" key="5">
    <source>
        <dbReference type="ARBA" id="ARBA00022490"/>
    </source>
</evidence>
<comment type="function">
    <text evidence="15">Part of the Sec protein translocase complex. Interacts with the SecYEG preprotein conducting channel. Has a central role in coupling the hydrolysis of ATP to the transfer of proteins into and across the cell membrane, serving as an ATP-driven molecular motor driving the stepwise translocation of polypeptide chains across the membrane.</text>
</comment>
<feature type="binding site" evidence="15">
    <location>
        <position position="505"/>
    </location>
    <ligand>
        <name>ATP</name>
        <dbReference type="ChEBI" id="CHEBI:30616"/>
    </ligand>
</feature>
<accession>A0A0A0J8E7</accession>
<dbReference type="GO" id="GO:0017038">
    <property type="term" value="P:protein import"/>
    <property type="evidence" value="ECO:0007669"/>
    <property type="project" value="InterPro"/>
</dbReference>
<dbReference type="SUPFAM" id="SSF52540">
    <property type="entry name" value="P-loop containing nucleoside triphosphate hydrolases"/>
    <property type="match status" value="2"/>
</dbReference>
<evidence type="ECO:0000259" key="20">
    <source>
        <dbReference type="PROSITE" id="PS51196"/>
    </source>
</evidence>
<dbReference type="EC" id="7.4.2.8" evidence="15"/>
<evidence type="ECO:0000256" key="7">
    <source>
        <dbReference type="ARBA" id="ARBA00022741"/>
    </source>
</evidence>
<dbReference type="InterPro" id="IPR000185">
    <property type="entry name" value="SecA"/>
</dbReference>
<dbReference type="PANTHER" id="PTHR30612:SF0">
    <property type="entry name" value="CHLOROPLAST PROTEIN-TRANSPORTING ATPASE"/>
    <property type="match status" value="1"/>
</dbReference>